<evidence type="ECO:0000259" key="17">
    <source>
        <dbReference type="PROSITE" id="PS50011"/>
    </source>
</evidence>
<gene>
    <name evidence="18" type="ORF">F3Y22_tig00110122pilonHSYRG00027</name>
</gene>
<dbReference type="Pfam" id="PF25575">
    <property type="entry name" value="TPR_BSK1_C"/>
    <property type="match status" value="1"/>
</dbReference>
<evidence type="ECO:0000256" key="11">
    <source>
        <dbReference type="ARBA" id="ARBA00023136"/>
    </source>
</evidence>
<keyword evidence="4" id="KW-1003">Cell membrane</keyword>
<evidence type="ECO:0000256" key="12">
    <source>
        <dbReference type="ARBA" id="ARBA00023288"/>
    </source>
</evidence>
<dbReference type="AlphaFoldDB" id="A0A6A3BH71"/>
<evidence type="ECO:0000256" key="2">
    <source>
        <dbReference type="ARBA" id="ARBA00008684"/>
    </source>
</evidence>
<dbReference type="GO" id="GO:0005886">
    <property type="term" value="C:plasma membrane"/>
    <property type="evidence" value="ECO:0007669"/>
    <property type="project" value="UniProtKB-SubCell"/>
</dbReference>
<dbReference type="Gene3D" id="3.30.200.20">
    <property type="entry name" value="Phosphorylase Kinase, domain 1"/>
    <property type="match status" value="1"/>
</dbReference>
<keyword evidence="12" id="KW-0449">Lipoprotein</keyword>
<dbReference type="InterPro" id="IPR011990">
    <property type="entry name" value="TPR-like_helical_dom_sf"/>
</dbReference>
<feature type="coiled-coil region" evidence="15">
    <location>
        <begin position="579"/>
        <end position="613"/>
    </location>
</feature>
<dbReference type="PROSITE" id="PS50011">
    <property type="entry name" value="PROTEIN_KINASE_DOM"/>
    <property type="match status" value="1"/>
</dbReference>
<dbReference type="InterPro" id="IPR058209">
    <property type="entry name" value="TPR_BSK1_C"/>
</dbReference>
<dbReference type="InterPro" id="IPR045845">
    <property type="entry name" value="BSK"/>
</dbReference>
<dbReference type="Pfam" id="PF07714">
    <property type="entry name" value="PK_Tyr_Ser-Thr"/>
    <property type="match status" value="1"/>
</dbReference>
<evidence type="ECO:0000256" key="15">
    <source>
        <dbReference type="SAM" id="Coils"/>
    </source>
</evidence>
<evidence type="ECO:0000256" key="16">
    <source>
        <dbReference type="SAM" id="MobiDB-lite"/>
    </source>
</evidence>
<name>A0A6A3BH71_HIBSY</name>
<evidence type="ECO:0000256" key="14">
    <source>
        <dbReference type="ARBA" id="ARBA00048679"/>
    </source>
</evidence>
<comment type="catalytic activity">
    <reaction evidence="14">
        <text>L-seryl-[protein] + ATP = O-phospho-L-seryl-[protein] + ADP + H(+)</text>
        <dbReference type="Rhea" id="RHEA:17989"/>
        <dbReference type="Rhea" id="RHEA-COMP:9863"/>
        <dbReference type="Rhea" id="RHEA-COMP:11604"/>
        <dbReference type="ChEBI" id="CHEBI:15378"/>
        <dbReference type="ChEBI" id="CHEBI:29999"/>
        <dbReference type="ChEBI" id="CHEBI:30616"/>
        <dbReference type="ChEBI" id="CHEBI:83421"/>
        <dbReference type="ChEBI" id="CHEBI:456216"/>
        <dbReference type="EC" id="2.7.11.1"/>
    </reaction>
</comment>
<dbReference type="GO" id="GO:0004674">
    <property type="term" value="F:protein serine/threonine kinase activity"/>
    <property type="evidence" value="ECO:0007669"/>
    <property type="project" value="UniProtKB-KW"/>
</dbReference>
<sequence>MAVTSWELNFSQDSHVLNTIPDFKVAFWPYSETFFEYPTGGFSECRLISNFIAEFVRLPLILAYLNWGTPSLHMGIGGNDYLTKTSTVTDEEFVSMVIGNLTTTLKPDSVQKSNYTHHLNVNNNNNQNNHVTQTNNGPSSPSNGGKYSLAGTASAFPDFSEFSLAELKAATNNFSSDFIVSEGGEKAPNVVYKGRLQNDSNCRWIAKKKFTKSAWPDPKQYADEARGVGNLRHKRVVNLIGFCCDGDERLLVAEYMPNDTLAKHLFHLVMVVHFTMIRVLFDENGDPRLSCFGFMKNSRDGKSYSTNLAYTPPEYLRNGRVTPESVIFSFGTVLLDILSGKCIPPSHALDMIRGKNILLLMDSHLEGNFSTEEATVVFDLASQCLQYEPRERPKTKDLVTALSPLQNKPNVPSYVMLGIPKHEDGPPTSPPTTQQPLSPMGDACSRMDLTAIHQILVMTHYKDDEGTNELSFQEWTQQMRDMLGARKRGDVAFRDKDFKTAIDCYSQGAEPGAALFNLLHGASFHRCWNHVSPTVYARRSLCNLLCDQPDAALRDAMQAQCVYPDWSTAFYMQAVALSKLDMQKDAADMLNEAAALEEKRKREEEYLEKKGKKPKKCFKRVSATSCAAANLARSLEEKDYDVVLDQAALVKQQKGKRALALEKRYEKLDGFADWNLLNETYDYCGEVYAD</sequence>
<protein>
    <recommendedName>
        <fullName evidence="3">non-specific serine/threonine protein kinase</fullName>
        <ecNumber evidence="3">2.7.11.1</ecNumber>
    </recommendedName>
</protein>
<keyword evidence="15" id="KW-0175">Coiled coil</keyword>
<dbReference type="EMBL" id="VEPZ02000847">
    <property type="protein sequence ID" value="KAE8716366.1"/>
    <property type="molecule type" value="Genomic_DNA"/>
</dbReference>
<feature type="domain" description="Protein kinase" evidence="17">
    <location>
        <begin position="177"/>
        <end position="406"/>
    </location>
</feature>
<evidence type="ECO:0000256" key="9">
    <source>
        <dbReference type="ARBA" id="ARBA00022777"/>
    </source>
</evidence>
<comment type="similarity">
    <text evidence="2">Belongs to the protein kinase superfamily. Ser/Thr protein kinase family.</text>
</comment>
<comment type="subcellular location">
    <subcellularLocation>
        <location evidence="1">Cell membrane</location>
        <topology evidence="1">Lipid-anchor</topology>
    </subcellularLocation>
</comment>
<keyword evidence="7" id="KW-0519">Myristate</keyword>
<keyword evidence="9 18" id="KW-0418">Kinase</keyword>
<keyword evidence="6" id="KW-0808">Transferase</keyword>
<evidence type="ECO:0000256" key="5">
    <source>
        <dbReference type="ARBA" id="ARBA00022527"/>
    </source>
</evidence>
<dbReference type="Gene3D" id="1.10.510.10">
    <property type="entry name" value="Transferase(Phosphotransferase) domain 1"/>
    <property type="match status" value="1"/>
</dbReference>
<evidence type="ECO:0000256" key="10">
    <source>
        <dbReference type="ARBA" id="ARBA00022840"/>
    </source>
</evidence>
<evidence type="ECO:0000313" key="18">
    <source>
        <dbReference type="EMBL" id="KAE8716366.1"/>
    </source>
</evidence>
<dbReference type="InterPro" id="IPR001245">
    <property type="entry name" value="Ser-Thr/Tyr_kinase_cat_dom"/>
</dbReference>
<dbReference type="PANTHER" id="PTHR45863:SF14">
    <property type="entry name" value="SERINE_THREONINE-PROTEIN KINASE BSK11"/>
    <property type="match status" value="1"/>
</dbReference>
<dbReference type="PANTHER" id="PTHR45863">
    <property type="entry name" value="SERINE/THREONINE-PROTEIN KINASE BSK5"/>
    <property type="match status" value="1"/>
</dbReference>
<evidence type="ECO:0000256" key="6">
    <source>
        <dbReference type="ARBA" id="ARBA00022679"/>
    </source>
</evidence>
<accession>A0A6A3BH71</accession>
<keyword evidence="5" id="KW-0723">Serine/threonine-protein kinase</keyword>
<dbReference type="GO" id="GO:0005524">
    <property type="term" value="F:ATP binding"/>
    <property type="evidence" value="ECO:0007669"/>
    <property type="project" value="UniProtKB-KW"/>
</dbReference>
<dbReference type="SUPFAM" id="SSF56112">
    <property type="entry name" value="Protein kinase-like (PK-like)"/>
    <property type="match status" value="1"/>
</dbReference>
<feature type="region of interest" description="Disordered" evidence="16">
    <location>
        <begin position="122"/>
        <end position="146"/>
    </location>
</feature>
<dbReference type="Pfam" id="PF00069">
    <property type="entry name" value="Pkinase"/>
    <property type="match status" value="1"/>
</dbReference>
<proteinExistence type="inferred from homology"/>
<evidence type="ECO:0000256" key="13">
    <source>
        <dbReference type="ARBA" id="ARBA00047899"/>
    </source>
</evidence>
<dbReference type="FunFam" id="3.30.200.20:FF:000154">
    <property type="entry name" value="probable serine/threonine-protein kinase At4g35230"/>
    <property type="match status" value="1"/>
</dbReference>
<keyword evidence="19" id="KW-1185">Reference proteome</keyword>
<keyword evidence="11" id="KW-0472">Membrane</keyword>
<evidence type="ECO:0000256" key="3">
    <source>
        <dbReference type="ARBA" id="ARBA00012513"/>
    </source>
</evidence>
<evidence type="ECO:0000256" key="4">
    <source>
        <dbReference type="ARBA" id="ARBA00022475"/>
    </source>
</evidence>
<dbReference type="GO" id="GO:0009742">
    <property type="term" value="P:brassinosteroid mediated signaling pathway"/>
    <property type="evidence" value="ECO:0007669"/>
    <property type="project" value="InterPro"/>
</dbReference>
<dbReference type="InterPro" id="IPR011009">
    <property type="entry name" value="Kinase-like_dom_sf"/>
</dbReference>
<feature type="compositionally biased region" description="Low complexity" evidence="16">
    <location>
        <begin position="122"/>
        <end position="136"/>
    </location>
</feature>
<organism evidence="18 19">
    <name type="scientific">Hibiscus syriacus</name>
    <name type="common">Rose of Sharon</name>
    <dbReference type="NCBI Taxonomy" id="106335"/>
    <lineage>
        <taxon>Eukaryota</taxon>
        <taxon>Viridiplantae</taxon>
        <taxon>Streptophyta</taxon>
        <taxon>Embryophyta</taxon>
        <taxon>Tracheophyta</taxon>
        <taxon>Spermatophyta</taxon>
        <taxon>Magnoliopsida</taxon>
        <taxon>eudicotyledons</taxon>
        <taxon>Gunneridae</taxon>
        <taxon>Pentapetalae</taxon>
        <taxon>rosids</taxon>
        <taxon>malvids</taxon>
        <taxon>Malvales</taxon>
        <taxon>Malvaceae</taxon>
        <taxon>Malvoideae</taxon>
        <taxon>Hibiscus</taxon>
    </lineage>
</organism>
<keyword evidence="10" id="KW-0067">ATP-binding</keyword>
<comment type="caution">
    <text evidence="18">The sequence shown here is derived from an EMBL/GenBank/DDBJ whole genome shotgun (WGS) entry which is preliminary data.</text>
</comment>
<dbReference type="InterPro" id="IPR000719">
    <property type="entry name" value="Prot_kinase_dom"/>
</dbReference>
<dbReference type="Gene3D" id="1.25.40.10">
    <property type="entry name" value="Tetratricopeptide repeat domain"/>
    <property type="match status" value="1"/>
</dbReference>
<evidence type="ECO:0000256" key="7">
    <source>
        <dbReference type="ARBA" id="ARBA00022707"/>
    </source>
</evidence>
<keyword evidence="8" id="KW-0547">Nucleotide-binding</keyword>
<dbReference type="SUPFAM" id="SSF48452">
    <property type="entry name" value="TPR-like"/>
    <property type="match status" value="1"/>
</dbReference>
<dbReference type="EC" id="2.7.11.1" evidence="3"/>
<evidence type="ECO:0000313" key="19">
    <source>
        <dbReference type="Proteomes" id="UP000436088"/>
    </source>
</evidence>
<comment type="catalytic activity">
    <reaction evidence="13">
        <text>L-threonyl-[protein] + ATP = O-phospho-L-threonyl-[protein] + ADP + H(+)</text>
        <dbReference type="Rhea" id="RHEA:46608"/>
        <dbReference type="Rhea" id="RHEA-COMP:11060"/>
        <dbReference type="Rhea" id="RHEA-COMP:11605"/>
        <dbReference type="ChEBI" id="CHEBI:15378"/>
        <dbReference type="ChEBI" id="CHEBI:30013"/>
        <dbReference type="ChEBI" id="CHEBI:30616"/>
        <dbReference type="ChEBI" id="CHEBI:61977"/>
        <dbReference type="ChEBI" id="CHEBI:456216"/>
        <dbReference type="EC" id="2.7.11.1"/>
    </reaction>
</comment>
<reference evidence="18" key="1">
    <citation type="submission" date="2019-09" db="EMBL/GenBank/DDBJ databases">
        <title>Draft genome information of white flower Hibiscus syriacus.</title>
        <authorList>
            <person name="Kim Y.-M."/>
        </authorList>
    </citation>
    <scope>NUCLEOTIDE SEQUENCE [LARGE SCALE GENOMIC DNA]</scope>
    <source>
        <strain evidence="18">YM2019G1</strain>
    </source>
</reference>
<evidence type="ECO:0000256" key="8">
    <source>
        <dbReference type="ARBA" id="ARBA00022741"/>
    </source>
</evidence>
<evidence type="ECO:0000256" key="1">
    <source>
        <dbReference type="ARBA" id="ARBA00004193"/>
    </source>
</evidence>
<dbReference type="Proteomes" id="UP000436088">
    <property type="component" value="Unassembled WGS sequence"/>
</dbReference>